<comment type="caution">
    <text evidence="11">The sequence shown here is derived from an EMBL/GenBank/DDBJ whole genome shotgun (WGS) entry which is preliminary data.</text>
</comment>
<sequence>MGGTWQPSLSPPLHLLFLLLQLLLLARMTHQAQHQQEDLSCLNDYLGNVSCVWNCLNKSEKVKDQCILWAKTTKRGKESVSCELMSLGQDHCYKGCHLQFNNKDYSVTHIAALEVKCKGKVEKSSNYTFSKNIKLRPPDIPSVARGNLSWSPGPKKPRTMEKFIFERQFKKADEPWEAARVRNHPETTEQLGPLLHLGVRYQARVRVMPFITAERSSYRGTWSDWGPVLTWTSDVGDPLPTPPLQRLPLPVKKISLLCGGLCLVVAMTLCCNKKVRTLSW</sequence>
<dbReference type="Proteomes" id="UP000823561">
    <property type="component" value="Chromosome 6"/>
</dbReference>
<feature type="non-terminal residue" evidence="11">
    <location>
        <position position="280"/>
    </location>
</feature>
<dbReference type="GO" id="GO:0009897">
    <property type="term" value="C:external side of plasma membrane"/>
    <property type="evidence" value="ECO:0007669"/>
    <property type="project" value="TreeGrafter"/>
</dbReference>
<keyword evidence="8" id="KW-0675">Receptor</keyword>
<evidence type="ECO:0000313" key="11">
    <source>
        <dbReference type="EMBL" id="KAG5279569.1"/>
    </source>
</evidence>
<dbReference type="Pfam" id="PF18707">
    <property type="entry name" value="IL2RB_N1"/>
    <property type="match status" value="1"/>
</dbReference>
<keyword evidence="3" id="KW-0812">Transmembrane</keyword>
<evidence type="ECO:0000256" key="6">
    <source>
        <dbReference type="ARBA" id="ARBA00023136"/>
    </source>
</evidence>
<dbReference type="EMBL" id="JADWDJ010000006">
    <property type="protein sequence ID" value="KAG5279569.1"/>
    <property type="molecule type" value="Genomic_DNA"/>
</dbReference>
<keyword evidence="4 9" id="KW-0732">Signal</keyword>
<dbReference type="InterPro" id="IPR013783">
    <property type="entry name" value="Ig-like_fold"/>
</dbReference>
<proteinExistence type="inferred from homology"/>
<feature type="chain" id="PRO_5043989144" description="Interleukin-2 receptor subunit beta N-terminal domain-containing protein" evidence="9">
    <location>
        <begin position="32"/>
        <end position="280"/>
    </location>
</feature>
<dbReference type="GO" id="GO:0004896">
    <property type="term" value="F:cytokine receptor activity"/>
    <property type="evidence" value="ECO:0007669"/>
    <property type="project" value="TreeGrafter"/>
</dbReference>
<evidence type="ECO:0000256" key="3">
    <source>
        <dbReference type="ARBA" id="ARBA00022692"/>
    </source>
</evidence>
<dbReference type="InterPro" id="IPR040951">
    <property type="entry name" value="IL2RB_N1"/>
</dbReference>
<dbReference type="PANTHER" id="PTHR23037">
    <property type="entry name" value="CYTOKINE RECEPTOR"/>
    <property type="match status" value="1"/>
</dbReference>
<evidence type="ECO:0000256" key="1">
    <source>
        <dbReference type="ARBA" id="ARBA00004167"/>
    </source>
</evidence>
<evidence type="ECO:0000256" key="5">
    <source>
        <dbReference type="ARBA" id="ARBA00022989"/>
    </source>
</evidence>
<keyword evidence="6" id="KW-0472">Membrane</keyword>
<keyword evidence="7" id="KW-1015">Disulfide bond</keyword>
<dbReference type="GO" id="GO:0016064">
    <property type="term" value="P:immunoglobulin mediated immune response"/>
    <property type="evidence" value="ECO:0007669"/>
    <property type="project" value="TreeGrafter"/>
</dbReference>
<evidence type="ECO:0000256" key="8">
    <source>
        <dbReference type="ARBA" id="ARBA00023170"/>
    </source>
</evidence>
<dbReference type="AlphaFoldDB" id="A0AAV6GXK9"/>
<organism evidence="11 12">
    <name type="scientific">Alosa alosa</name>
    <name type="common">allis shad</name>
    <dbReference type="NCBI Taxonomy" id="278164"/>
    <lineage>
        <taxon>Eukaryota</taxon>
        <taxon>Metazoa</taxon>
        <taxon>Chordata</taxon>
        <taxon>Craniata</taxon>
        <taxon>Vertebrata</taxon>
        <taxon>Euteleostomi</taxon>
        <taxon>Actinopterygii</taxon>
        <taxon>Neopterygii</taxon>
        <taxon>Teleostei</taxon>
        <taxon>Clupei</taxon>
        <taxon>Clupeiformes</taxon>
        <taxon>Clupeoidei</taxon>
        <taxon>Clupeidae</taxon>
        <taxon>Alosa</taxon>
    </lineage>
</organism>
<evidence type="ECO:0000256" key="9">
    <source>
        <dbReference type="SAM" id="SignalP"/>
    </source>
</evidence>
<feature type="signal peptide" evidence="9">
    <location>
        <begin position="1"/>
        <end position="31"/>
    </location>
</feature>
<gene>
    <name evidence="11" type="ORF">AALO_G00079200</name>
</gene>
<accession>A0AAV6GXK9</accession>
<dbReference type="InterPro" id="IPR036116">
    <property type="entry name" value="FN3_sf"/>
</dbReference>
<reference evidence="11" key="1">
    <citation type="submission" date="2020-10" db="EMBL/GenBank/DDBJ databases">
        <title>Chromosome-scale genome assembly of the Allis shad, Alosa alosa.</title>
        <authorList>
            <person name="Margot Z."/>
            <person name="Christophe K."/>
            <person name="Cabau C."/>
            <person name="Louis A."/>
            <person name="Berthelot C."/>
            <person name="Parey E."/>
            <person name="Roest Crollius H."/>
            <person name="Montfort J."/>
            <person name="Robinson-Rechavi M."/>
            <person name="Bucao C."/>
            <person name="Bouchez O."/>
            <person name="Gislard M."/>
            <person name="Lluch J."/>
            <person name="Milhes M."/>
            <person name="Lampietro C."/>
            <person name="Lopez Roques C."/>
            <person name="Donnadieu C."/>
            <person name="Braasch I."/>
            <person name="Desvignes T."/>
            <person name="Postlethwait J."/>
            <person name="Bobe J."/>
            <person name="Guiguen Y."/>
        </authorList>
    </citation>
    <scope>NUCLEOTIDE SEQUENCE</scope>
    <source>
        <strain evidence="11">M-15738</strain>
        <tissue evidence="11">Blood</tissue>
    </source>
</reference>
<comment type="subcellular location">
    <subcellularLocation>
        <location evidence="1">Membrane</location>
        <topology evidence="1">Single-pass membrane protein</topology>
    </subcellularLocation>
</comment>
<evidence type="ECO:0000256" key="2">
    <source>
        <dbReference type="ARBA" id="ARBA00008280"/>
    </source>
</evidence>
<dbReference type="SUPFAM" id="SSF49265">
    <property type="entry name" value="Fibronectin type III"/>
    <property type="match status" value="1"/>
</dbReference>
<feature type="domain" description="Interleukin-2 receptor subunit beta N-terminal" evidence="10">
    <location>
        <begin position="38"/>
        <end position="120"/>
    </location>
</feature>
<evidence type="ECO:0000313" key="12">
    <source>
        <dbReference type="Proteomes" id="UP000823561"/>
    </source>
</evidence>
<protein>
    <recommendedName>
        <fullName evidence="10">Interleukin-2 receptor subunit beta N-terminal domain-containing protein</fullName>
    </recommendedName>
</protein>
<comment type="similarity">
    <text evidence="2">Belongs to the type I cytokine receptor family. Type 4 subfamily.</text>
</comment>
<dbReference type="PANTHER" id="PTHR23037:SF22">
    <property type="entry name" value="CYTOKINE RECEPTOR COMMON SUBUNIT BETA"/>
    <property type="match status" value="1"/>
</dbReference>
<evidence type="ECO:0000259" key="10">
    <source>
        <dbReference type="Pfam" id="PF18707"/>
    </source>
</evidence>
<evidence type="ECO:0000256" key="4">
    <source>
        <dbReference type="ARBA" id="ARBA00022729"/>
    </source>
</evidence>
<keyword evidence="12" id="KW-1185">Reference proteome</keyword>
<evidence type="ECO:0000256" key="7">
    <source>
        <dbReference type="ARBA" id="ARBA00023157"/>
    </source>
</evidence>
<keyword evidence="5" id="KW-1133">Transmembrane helix</keyword>
<dbReference type="Gene3D" id="2.60.40.10">
    <property type="entry name" value="Immunoglobulins"/>
    <property type="match status" value="2"/>
</dbReference>
<name>A0AAV6GXK9_9TELE</name>